<dbReference type="SUPFAM" id="SSF69118">
    <property type="entry name" value="AhpD-like"/>
    <property type="match status" value="1"/>
</dbReference>
<dbReference type="InterPro" id="IPR003779">
    <property type="entry name" value="CMD-like"/>
</dbReference>
<dbReference type="Gene3D" id="1.20.1290.10">
    <property type="entry name" value="AhpD-like"/>
    <property type="match status" value="1"/>
</dbReference>
<accession>A0A6J7FG23</accession>
<organism evidence="2">
    <name type="scientific">freshwater metagenome</name>
    <dbReference type="NCBI Taxonomy" id="449393"/>
    <lineage>
        <taxon>unclassified sequences</taxon>
        <taxon>metagenomes</taxon>
        <taxon>ecological metagenomes</taxon>
    </lineage>
</organism>
<evidence type="ECO:0000259" key="1">
    <source>
        <dbReference type="Pfam" id="PF02627"/>
    </source>
</evidence>
<protein>
    <submittedName>
        <fullName evidence="2">Unannotated protein</fullName>
    </submittedName>
</protein>
<feature type="domain" description="Carboxymuconolactone decarboxylase-like" evidence="1">
    <location>
        <begin position="59"/>
        <end position="139"/>
    </location>
</feature>
<dbReference type="Pfam" id="PF02627">
    <property type="entry name" value="CMD"/>
    <property type="match status" value="1"/>
</dbReference>
<dbReference type="EMBL" id="CAFBMK010000004">
    <property type="protein sequence ID" value="CAB4892718.1"/>
    <property type="molecule type" value="Genomic_DNA"/>
</dbReference>
<sequence length="201" mass="22231">MASPRSIRPLPSPGASPRVVPGGLRDLGAINWGITRIAGLGMGTASPNLFATMGRNRRLFRAWLRFAGHLMPGGRLPRRDTEMVILRVAHLRRAVYEHQHHERLGRRHGIDATTLTRIHDGPDADGWSPRDRAVLRAVDSLVADGDLDDATWDALGAHLGRSDVVELVMLVSQYDALATFLGTLRIAPDDPQPLRRRLRRA</sequence>
<dbReference type="InterPro" id="IPR029032">
    <property type="entry name" value="AhpD-like"/>
</dbReference>
<dbReference type="PANTHER" id="PTHR34846:SF5">
    <property type="entry name" value="CARBOXYMUCONOLACTONE DECARBOXYLASE-LIKE DOMAIN-CONTAINING PROTEIN"/>
    <property type="match status" value="1"/>
</dbReference>
<evidence type="ECO:0000313" key="2">
    <source>
        <dbReference type="EMBL" id="CAB4892718.1"/>
    </source>
</evidence>
<gene>
    <name evidence="2" type="ORF">UFOPK3564_00112</name>
</gene>
<dbReference type="AlphaFoldDB" id="A0A6J7FG23"/>
<name>A0A6J7FG23_9ZZZZ</name>
<proteinExistence type="predicted"/>
<reference evidence="2" key="1">
    <citation type="submission" date="2020-05" db="EMBL/GenBank/DDBJ databases">
        <authorList>
            <person name="Chiriac C."/>
            <person name="Salcher M."/>
            <person name="Ghai R."/>
            <person name="Kavagutti S V."/>
        </authorList>
    </citation>
    <scope>NUCLEOTIDE SEQUENCE</scope>
</reference>
<dbReference type="PANTHER" id="PTHR34846">
    <property type="entry name" value="4-CARBOXYMUCONOLACTONE DECARBOXYLASE FAMILY PROTEIN (AFU_ORTHOLOGUE AFUA_6G11590)"/>
    <property type="match status" value="1"/>
</dbReference>
<dbReference type="GO" id="GO:0051920">
    <property type="term" value="F:peroxiredoxin activity"/>
    <property type="evidence" value="ECO:0007669"/>
    <property type="project" value="InterPro"/>
</dbReference>